<name>A0ABT8BCE5_9HYPH</name>
<dbReference type="InterPro" id="IPR027417">
    <property type="entry name" value="P-loop_NTPase"/>
</dbReference>
<dbReference type="InterPro" id="IPR041685">
    <property type="entry name" value="AAA_GajA/Old/RecF-like"/>
</dbReference>
<dbReference type="Gene3D" id="3.40.50.300">
    <property type="entry name" value="P-loop containing nucleotide triphosphate hydrolases"/>
    <property type="match status" value="1"/>
</dbReference>
<dbReference type="SUPFAM" id="SSF52540">
    <property type="entry name" value="P-loop containing nucleoside triphosphate hydrolases"/>
    <property type="match status" value="1"/>
</dbReference>
<organism evidence="3 4">
    <name type="scientific">Methylobacterium adhaesivum</name>
    <dbReference type="NCBI Taxonomy" id="333297"/>
    <lineage>
        <taxon>Bacteria</taxon>
        <taxon>Pseudomonadati</taxon>
        <taxon>Pseudomonadota</taxon>
        <taxon>Alphaproteobacteria</taxon>
        <taxon>Hyphomicrobiales</taxon>
        <taxon>Methylobacteriaceae</taxon>
        <taxon>Methylobacterium</taxon>
    </lineage>
</organism>
<reference evidence="4" key="1">
    <citation type="journal article" date="2019" name="Int. J. Syst. Evol. Microbiol.">
        <title>The Global Catalogue of Microorganisms (GCM) 10K type strain sequencing project: providing services to taxonomists for standard genome sequencing and annotation.</title>
        <authorList>
            <consortium name="The Broad Institute Genomics Platform"/>
            <consortium name="The Broad Institute Genome Sequencing Center for Infectious Disease"/>
            <person name="Wu L."/>
            <person name="Ma J."/>
        </authorList>
    </citation>
    <scope>NUCLEOTIDE SEQUENCE [LARGE SCALE GENOMIC DNA]</scope>
    <source>
        <strain evidence="4">CECT 7069</strain>
    </source>
</reference>
<dbReference type="Pfam" id="PF13175">
    <property type="entry name" value="AAA_15"/>
    <property type="match status" value="1"/>
</dbReference>
<sequence>MSTPIDNKQFSGFRLSYFSVVKLFDEFTYEIPLNNDKHVTAIIAPNGMGKTLCLRMIDGFFSNRWSIFSETVFESALFRFTNGCEVEVKKSKPSKEDSDDALSHARFEVVISTLGSDDPIVWRPKPDDRRVFTPERYLPFLTRVGSSRWRHDHTGETFNITEILELFGEQLPQSFRSSIYGKKPILLENIITEVHCRLIETQRLLILKERPTNKVYYGHQANSAKSTLAIAQKAETLKAKISKEINDYAALSQSLDRSFPRRVIQQSTDTYVRTSIAIEELKARLQDLDKQRDELTRAGILDAEADQPVALPPGDISTDIASVLQVYADDTQKKLSSLSRILEKINLFKRLIDQRFITKDVTISKKNGIDVTFHGSIVPLEKLSSGEQHQLVLFFELLFEIEGNSLILIDEPELSLHVAWQKKFISDLMEIIKLNRFDVILATHSPQLVGRWNDLVVELGDVDPDDDESEHTAGAGTIDLLEGEF</sequence>
<keyword evidence="1" id="KW-0175">Coiled coil</keyword>
<evidence type="ECO:0000259" key="2">
    <source>
        <dbReference type="Pfam" id="PF13175"/>
    </source>
</evidence>
<evidence type="ECO:0000313" key="3">
    <source>
        <dbReference type="EMBL" id="MDN3589573.1"/>
    </source>
</evidence>
<gene>
    <name evidence="3" type="ORF">QWZ12_02985</name>
</gene>
<comment type="caution">
    <text evidence="3">The sequence shown here is derived from an EMBL/GenBank/DDBJ whole genome shotgun (WGS) entry which is preliminary data.</text>
</comment>
<dbReference type="RefSeq" id="WP_238224124.1">
    <property type="nucleotide sequence ID" value="NZ_BPQD01000007.1"/>
</dbReference>
<accession>A0ABT8BCE5</accession>
<keyword evidence="4" id="KW-1185">Reference proteome</keyword>
<feature type="coiled-coil region" evidence="1">
    <location>
        <begin position="271"/>
        <end position="298"/>
    </location>
</feature>
<dbReference type="EMBL" id="JAUFPX010000002">
    <property type="protein sequence ID" value="MDN3589573.1"/>
    <property type="molecule type" value="Genomic_DNA"/>
</dbReference>
<evidence type="ECO:0000256" key="1">
    <source>
        <dbReference type="SAM" id="Coils"/>
    </source>
</evidence>
<dbReference type="Proteomes" id="UP001224644">
    <property type="component" value="Unassembled WGS sequence"/>
</dbReference>
<feature type="domain" description="Endonuclease GajA/Old nuclease/RecF-like AAA" evidence="2">
    <location>
        <begin position="30"/>
        <end position="449"/>
    </location>
</feature>
<dbReference type="PANTHER" id="PTHR43581">
    <property type="entry name" value="ATP/GTP PHOSPHATASE"/>
    <property type="match status" value="1"/>
</dbReference>
<dbReference type="InterPro" id="IPR051396">
    <property type="entry name" value="Bact_Antivir_Def_Nuclease"/>
</dbReference>
<proteinExistence type="predicted"/>
<protein>
    <submittedName>
        <fullName evidence="3">AAA family ATPase</fullName>
    </submittedName>
</protein>
<evidence type="ECO:0000313" key="4">
    <source>
        <dbReference type="Proteomes" id="UP001224644"/>
    </source>
</evidence>
<dbReference type="PANTHER" id="PTHR43581:SF2">
    <property type="entry name" value="EXCINUCLEASE ATPASE SUBUNIT"/>
    <property type="match status" value="1"/>
</dbReference>